<dbReference type="AlphaFoldDB" id="A0A7S4GB99"/>
<sequence>MVQLPLLPVWLSLILTSQPSCHAGIPSWPAHPSTLVLFSSMTRQIIHPAADNTIQRHPAPHSCGYGKQQAPPQVNMPSCIPWSFPSNPHSLRGIDATDDGG</sequence>
<evidence type="ECO:0008006" key="4">
    <source>
        <dbReference type="Google" id="ProtNLM"/>
    </source>
</evidence>
<name>A0A7S4GB99_9EUGL</name>
<organism evidence="3">
    <name type="scientific">Eutreptiella gymnastica</name>
    <dbReference type="NCBI Taxonomy" id="73025"/>
    <lineage>
        <taxon>Eukaryota</taxon>
        <taxon>Discoba</taxon>
        <taxon>Euglenozoa</taxon>
        <taxon>Euglenida</taxon>
        <taxon>Spirocuta</taxon>
        <taxon>Euglenophyceae</taxon>
        <taxon>Eutreptiales</taxon>
        <taxon>Eutreptiaceae</taxon>
        <taxon>Eutreptiella</taxon>
    </lineage>
</organism>
<evidence type="ECO:0000256" key="2">
    <source>
        <dbReference type="SAM" id="SignalP"/>
    </source>
</evidence>
<feature type="signal peptide" evidence="2">
    <location>
        <begin position="1"/>
        <end position="23"/>
    </location>
</feature>
<evidence type="ECO:0000256" key="1">
    <source>
        <dbReference type="SAM" id="MobiDB-lite"/>
    </source>
</evidence>
<proteinExistence type="predicted"/>
<feature type="chain" id="PRO_5031177900" description="Secreted protein" evidence="2">
    <location>
        <begin position="24"/>
        <end position="101"/>
    </location>
</feature>
<protein>
    <recommendedName>
        <fullName evidence="4">Secreted protein</fullName>
    </recommendedName>
</protein>
<feature type="region of interest" description="Disordered" evidence="1">
    <location>
        <begin position="59"/>
        <end position="78"/>
    </location>
</feature>
<keyword evidence="2" id="KW-0732">Signal</keyword>
<reference evidence="3" key="1">
    <citation type="submission" date="2021-01" db="EMBL/GenBank/DDBJ databases">
        <authorList>
            <person name="Corre E."/>
            <person name="Pelletier E."/>
            <person name="Niang G."/>
            <person name="Scheremetjew M."/>
            <person name="Finn R."/>
            <person name="Kale V."/>
            <person name="Holt S."/>
            <person name="Cochrane G."/>
            <person name="Meng A."/>
            <person name="Brown T."/>
            <person name="Cohen L."/>
        </authorList>
    </citation>
    <scope>NUCLEOTIDE SEQUENCE</scope>
    <source>
        <strain evidence="3">CCMP1594</strain>
    </source>
</reference>
<accession>A0A7S4GB99</accession>
<gene>
    <name evidence="3" type="ORF">EGYM00163_LOCUS42566</name>
</gene>
<evidence type="ECO:0000313" key="3">
    <source>
        <dbReference type="EMBL" id="CAE0831284.1"/>
    </source>
</evidence>
<dbReference type="EMBL" id="HBJA01123626">
    <property type="protein sequence ID" value="CAE0831284.1"/>
    <property type="molecule type" value="Transcribed_RNA"/>
</dbReference>